<feature type="region of interest" description="Disordered" evidence="7">
    <location>
        <begin position="32"/>
        <end position="61"/>
    </location>
</feature>
<feature type="compositionally biased region" description="Polar residues" evidence="7">
    <location>
        <begin position="49"/>
        <end position="58"/>
    </location>
</feature>
<name>Q9SZR4_ARATH</name>
<evidence type="ECO:0000256" key="5">
    <source>
        <dbReference type="ARBA" id="ARBA00023163"/>
    </source>
</evidence>
<dbReference type="EMBL" id="AL050352">
    <property type="protein sequence ID" value="CAB43668.1"/>
    <property type="molecule type" value="Genomic_DNA"/>
</dbReference>
<dbReference type="SMART" id="SM00353">
    <property type="entry name" value="HLH"/>
    <property type="match status" value="1"/>
</dbReference>
<keyword evidence="4" id="KW-0238">DNA-binding</keyword>
<evidence type="ECO:0000256" key="1">
    <source>
        <dbReference type="ARBA" id="ARBA00004123"/>
    </source>
</evidence>
<dbReference type="PANTHER" id="PTHR31945">
    <property type="entry name" value="TRANSCRIPTION FACTOR SCREAM2-RELATED"/>
    <property type="match status" value="1"/>
</dbReference>
<dbReference type="EMBL" id="AL161575">
    <property type="protein sequence ID" value="CAB79751.1"/>
    <property type="molecule type" value="Genomic_DNA"/>
</dbReference>
<evidence type="ECO:0000256" key="3">
    <source>
        <dbReference type="ARBA" id="ARBA00023015"/>
    </source>
</evidence>
<dbReference type="PIR" id="T08554">
    <property type="entry name" value="T08554"/>
</dbReference>
<comment type="subunit">
    <text evidence="2">Homodimer.</text>
</comment>
<keyword evidence="6" id="KW-0539">Nucleus</keyword>
<reference key="1">
    <citation type="journal article" date="1999" name="Nature">
        <title>Sequence and analysis of chromosome 4 of the plant Arabidopsis thaliana.</title>
        <authorList>
            <consortium name="EU"/>
            <consortium name="CSHL and WU Arabidopsis Sequencing Project"/>
            <person name="Mayer K."/>
            <person name="Schuller C."/>
            <person name="Wambutt R."/>
            <person name="Murphy G."/>
            <person name="Volckaert G."/>
            <person name="Pohl T."/>
            <person name="Dusterhoft A."/>
            <person name="Stiekema W."/>
            <person name="Entian K.D."/>
            <person name="Terryn N."/>
            <person name="Harris B."/>
            <person name="Ansorge W."/>
            <person name="Brandt P."/>
            <person name="Grivell L."/>
            <person name="Rieger M."/>
            <person name="Weichselgartner M."/>
            <person name="de Simone V."/>
            <person name="Obermaier B."/>
            <person name="Mache R."/>
            <person name="Muller M."/>
            <person name="Kreis M."/>
            <person name="Delseny M."/>
            <person name="Puigdomenech P."/>
            <person name="Watson M."/>
            <person name="Schmidtheini T."/>
            <person name="Reichert B."/>
            <person name="Portatelle D."/>
            <person name="Perez-Alonso M."/>
            <person name="Boutry M."/>
            <person name="Bancroft I."/>
            <person name="Vos P."/>
            <person name="Hoheisel J."/>
            <person name="Zimmermann W."/>
            <person name="Wedler H."/>
            <person name="Ridley P."/>
            <person name="Langham S.A."/>
            <person name="McCullagh B."/>
            <person name="Bilham L."/>
            <person name="Robben J."/>
            <person name="Van der Schueren J."/>
            <person name="Grymonprez B."/>
            <person name="Chuang Y.J."/>
            <person name="Vandenbussche F."/>
            <person name="Braeken M."/>
            <person name="Weltjens I."/>
            <person name="Voet M."/>
            <person name="Bastiaens I."/>
            <person name="Aert R."/>
            <person name="Defoor E."/>
            <person name="Weitzenegger T."/>
            <person name="Bothe G."/>
            <person name="Ramsperger U."/>
            <person name="Hilbert H."/>
            <person name="Braun M."/>
            <person name="Holzer E."/>
            <person name="Brandt A."/>
            <person name="Peters S."/>
            <person name="van Staveren M."/>
            <person name="Dirske W."/>
            <person name="Mooijman P."/>
            <person name="Klein Lankhorst R."/>
            <person name="Rose M."/>
            <person name="Hauf J."/>
            <person name="Kotter P."/>
            <person name="Berneiser S."/>
            <person name="Hempel S."/>
            <person name="Feldpausch M."/>
            <person name="Lamberth S."/>
            <person name="Van den Daele H."/>
            <person name="De Keyser A."/>
            <person name="Buysshaert C."/>
            <person name="Gielen J."/>
            <person name="Villarroel R."/>
            <person name="De Clercq R."/>
            <person name="Van Montagu M."/>
            <person name="Rogers J."/>
            <person name="Cronin A."/>
            <person name="Quail M."/>
            <person name="Bray-Allen S."/>
            <person name="Clark L."/>
            <person name="Doggett J."/>
            <person name="Hall S."/>
            <person name="Kay M."/>
            <person name="Lennard N."/>
            <person name="McLay K."/>
            <person name="Mayes R."/>
            <person name="Pettett A."/>
            <person name="Rajandream M.A."/>
            <person name="Lyne M."/>
            <person name="Benes V."/>
            <person name="Rechmann S."/>
            <person name="Borkova D."/>
            <person name="Blocker H."/>
            <person name="Scharfe M."/>
            <person name="Grimm M."/>
            <person name="Lohnert T.H."/>
            <person name="Dose S."/>
            <person name="de Haan M."/>
            <person name="Maarse A."/>
            <person name="Schafer M."/>
            <person name="Muller-Auer S."/>
            <person name="Gabel C."/>
            <person name="Fuchs M."/>
            <person name="Fartmann B."/>
            <person name="Granderath K."/>
            <person name="Dauner D."/>
            <person name="Herzl A."/>
            <person name="Neumann S."/>
            <person name="Argiriou A."/>
            <person name="Vitale D."/>
            <person name="Liguori R."/>
            <person name="Piravandi E."/>
            <person name="Massenet O."/>
            <person name="Quigley F."/>
            <person name="Clabauld G."/>
            <person name="Mundlein A."/>
            <person name="Felber R."/>
            <person name="Schnabl S."/>
            <person name="Hiller R."/>
            <person name="Schmidt W."/>
            <person name="Lecharny A."/>
            <person name="Aubourg S."/>
            <person name="Chefdor F."/>
            <person name="Cooke R."/>
            <person name="Berger C."/>
            <person name="Montfort A."/>
            <person name="Casacuberta E."/>
            <person name="Gibbons T."/>
            <person name="Weber N."/>
            <person name="Vandenbol M."/>
            <person name="Bargues M."/>
            <person name="Terol J."/>
            <person name="Torres A."/>
            <person name="Perez-Perez A."/>
            <person name="Purnelle B."/>
            <person name="Bent E."/>
            <person name="Johnson S."/>
            <person name="Tacon D."/>
            <person name="Jesse T."/>
            <person name="Heijnen L."/>
            <person name="Schwarz S."/>
            <person name="Scholler P."/>
            <person name="Heber S."/>
            <person name="Francs P."/>
            <person name="Bielke C."/>
            <person name="Frishman D."/>
            <person name="Haase D."/>
            <person name="Lemcke K."/>
            <person name="Mewes H.W."/>
            <person name="Stocker S."/>
            <person name="Zaccaria P."/>
            <person name="Bevan M."/>
            <person name="Wilson R.K."/>
            <person name="de la Bastide M."/>
            <person name="Habermann K."/>
            <person name="Parnell L."/>
            <person name="Dedhia N."/>
            <person name="Gnoj L."/>
            <person name="Schutz K."/>
            <person name="Huang E."/>
            <person name="Spiegel L."/>
            <person name="Sehkon M."/>
            <person name="Murray J."/>
            <person name="Sheet P."/>
            <person name="Cordes M."/>
            <person name="Abu-Threideh J."/>
            <person name="Stoneking T."/>
            <person name="Kalicki J."/>
            <person name="Graves T."/>
            <person name="Harmon G."/>
            <person name="Edwards J."/>
            <person name="Latreille P."/>
            <person name="Courtney L."/>
            <person name="Cloud J."/>
            <person name="Abbott A."/>
            <person name="Scott K."/>
            <person name="Johnson D."/>
            <person name="Minx P."/>
            <person name="Bentley D."/>
            <person name="Fulton B."/>
            <person name="Miller N."/>
            <person name="Greco T."/>
            <person name="Kemp K."/>
            <person name="Kramer J."/>
            <person name="Fulton L."/>
            <person name="Mardis E."/>
            <person name="Dante M."/>
            <person name="Pepin K."/>
            <person name="Hillier L."/>
            <person name="Nelson J."/>
            <person name="Spieth J."/>
            <person name="Ryan E."/>
            <person name="Andrews S."/>
            <person name="Geisel C."/>
            <person name="Layman D."/>
            <person name="Du H."/>
            <person name="Ali J."/>
            <person name="Berghoff A."/>
            <person name="Jones K."/>
            <person name="Drone K."/>
            <person name="Cotton M."/>
            <person name="Joshu C."/>
            <person name="Antonoiu B."/>
            <person name="Zidanic M."/>
            <person name="Strong C."/>
            <person name="Sun H."/>
            <person name="Lamar B."/>
            <person name="Yordan C."/>
            <person name="Ma P."/>
            <person name="Zhong J."/>
            <person name="Preston R."/>
            <person name="Vil D."/>
            <person name="Shekher M."/>
            <person name="Matero A."/>
            <person name="Shah R."/>
            <person name="Swaby I.K."/>
            <person name="O'Shaughnessy A."/>
            <person name="Rodriguez M."/>
            <person name="Hoffmann J."/>
            <person name="Till S."/>
            <person name="Granat S."/>
            <person name="Shohdy N."/>
            <person name="Hasegawa A."/>
            <person name="Hameed A."/>
            <person name="Lodhi M."/>
            <person name="Johnson A."/>
            <person name="Chen E."/>
            <person name="Marra M."/>
            <person name="Martienssen R."/>
            <person name="McCombie W.R."/>
        </authorList>
    </citation>
    <scope>NUCLEOTIDE SEQUENCE [LARGE SCALE GENOMIC DNA]</scope>
    <source>
        <strain>cv. Columbia</strain>
    </source>
</reference>
<organism evidence="9">
    <name type="scientific">Arabidopsis thaliana</name>
    <name type="common">Mouse-ear cress</name>
    <dbReference type="NCBI Taxonomy" id="3702"/>
    <lineage>
        <taxon>Eukaryota</taxon>
        <taxon>Viridiplantae</taxon>
        <taxon>Streptophyta</taxon>
        <taxon>Embryophyta</taxon>
        <taxon>Tracheophyta</taxon>
        <taxon>Spermatophyta</taxon>
        <taxon>Magnoliopsida</taxon>
        <taxon>eudicotyledons</taxon>
        <taxon>Gunneridae</taxon>
        <taxon>Pentapetalae</taxon>
        <taxon>rosids</taxon>
        <taxon>malvids</taxon>
        <taxon>Brassicales</taxon>
        <taxon>Brassicaceae</taxon>
        <taxon>Camelineae</taxon>
        <taxon>Arabidopsis</taxon>
    </lineage>
</organism>
<reference evidence="10" key="4">
    <citation type="submission" date="2000-03" db="EMBL/GenBank/DDBJ databases">
        <authorList>
            <person name="Zimmermann W."/>
            <person name="Grueneisen A."/>
            <person name="Wambutt R."/>
            <person name="Kalicki J."/>
            <person name="Wohldmann P."/>
            <person name="Smith A."/>
            <person name="Mewes H.W."/>
            <person name="Lemcke K."/>
            <person name="Mayer K.F.X."/>
        </authorList>
    </citation>
    <scope>NUCLEOTIDE SEQUENCE</scope>
</reference>
<dbReference type="InterPro" id="IPR036638">
    <property type="entry name" value="HLH_DNA-bd_sf"/>
</dbReference>
<evidence type="ECO:0000256" key="7">
    <source>
        <dbReference type="SAM" id="MobiDB-lite"/>
    </source>
</evidence>
<sequence length="277" mass="31987">MEDLDHEYKNYWETTMFFQNQELEFDSWPMEEAFSGSGESSSPDGAATSPASSKNVVSERNRRQKLNQRLFALRSVVPNISKLDKASVIKDSIDYMQELIDQEKTLEAEIRELESRSTLLENPVRDYDCNFAETHLQDFSDNNDMRSKKFKQMDYSTRVQHYPIEVLELIIPNCFYINMKKQMKVTWMGEKTVVVCITCSKKRETMVQLCKVLESLNLNILTTNFSSFTSRLSTTLFLQVTLSLSPSLISLFGNVITSTNYKILNASREYCTCLVLV</sequence>
<dbReference type="GO" id="GO:0046983">
    <property type="term" value="F:protein dimerization activity"/>
    <property type="evidence" value="ECO:0007669"/>
    <property type="project" value="InterPro"/>
</dbReference>
<dbReference type="InterPro" id="IPR051358">
    <property type="entry name" value="TF_AMS/ICE1/BHLH6-like"/>
</dbReference>
<gene>
    <name evidence="9" type="primary">F27B13.170</name>
    <name evidence="10" type="ordered locus">At4g29930</name>
</gene>
<dbReference type="FunFam" id="4.10.280.10:FF:000096">
    <property type="entry name" value="Basic helix-loop-helix (BHLH) DNA-binding superfamily protein"/>
    <property type="match status" value="1"/>
</dbReference>
<dbReference type="SUPFAM" id="SSF47459">
    <property type="entry name" value="HLH, helix-loop-helix DNA-binding domain"/>
    <property type="match status" value="1"/>
</dbReference>
<reference evidence="9" key="2">
    <citation type="submission" date="1999-03" db="EMBL/GenBank/DDBJ databases">
        <authorList>
            <person name="EU Arabidopsis sequencing project"/>
        </authorList>
    </citation>
    <scope>NUCLEOTIDE SEQUENCE</scope>
</reference>
<keyword evidence="5" id="KW-0804">Transcription</keyword>
<evidence type="ECO:0000313" key="10">
    <source>
        <dbReference type="EMBL" id="CAB79751.1"/>
    </source>
</evidence>
<dbReference type="CDD" id="cd11450">
    <property type="entry name" value="bHLH_AtFIT_like"/>
    <property type="match status" value="1"/>
</dbReference>
<dbReference type="InterPro" id="IPR011598">
    <property type="entry name" value="bHLH_dom"/>
</dbReference>
<comment type="subcellular location">
    <subcellularLocation>
        <location evidence="1">Nucleus</location>
    </subcellularLocation>
</comment>
<dbReference type="AlphaFoldDB" id="Q9SZR4"/>
<feature type="domain" description="BHLH" evidence="8">
    <location>
        <begin position="50"/>
        <end position="99"/>
    </location>
</feature>
<dbReference type="GO" id="GO:0005634">
    <property type="term" value="C:nucleus"/>
    <property type="evidence" value="ECO:0007669"/>
    <property type="project" value="UniProtKB-SubCell"/>
</dbReference>
<dbReference type="GO" id="GO:0006355">
    <property type="term" value="P:regulation of DNA-templated transcription"/>
    <property type="evidence" value="ECO:0007669"/>
    <property type="project" value="UniProtKB-ARBA"/>
</dbReference>
<proteinExistence type="predicted"/>
<evidence type="ECO:0000256" key="6">
    <source>
        <dbReference type="ARBA" id="ARBA00023242"/>
    </source>
</evidence>
<evidence type="ECO:0000259" key="8">
    <source>
        <dbReference type="PROSITE" id="PS50888"/>
    </source>
</evidence>
<dbReference type="InterPro" id="IPR054502">
    <property type="entry name" value="bHLH-TF_ACT-like_plant"/>
</dbReference>
<evidence type="ECO:0000256" key="4">
    <source>
        <dbReference type="ARBA" id="ARBA00023125"/>
    </source>
</evidence>
<protein>
    <submittedName>
        <fullName evidence="10">Uncharacterized protein AT4g29930</fullName>
    </submittedName>
    <submittedName>
        <fullName evidence="9">Uncharacterized protein F27B13.170</fullName>
    </submittedName>
</protein>
<dbReference type="Pfam" id="PF00010">
    <property type="entry name" value="HLH"/>
    <property type="match status" value="1"/>
</dbReference>
<dbReference type="ExpressionAtlas" id="Q9SZR4">
    <property type="expression patterns" value="baseline and differential"/>
</dbReference>
<dbReference type="Pfam" id="PF22754">
    <property type="entry name" value="bHLH-TF_ACT-like_plant"/>
    <property type="match status" value="1"/>
</dbReference>
<dbReference type="Gene3D" id="4.10.280.10">
    <property type="entry name" value="Helix-loop-helix DNA-binding domain"/>
    <property type="match status" value="1"/>
</dbReference>
<evidence type="ECO:0000313" key="9">
    <source>
        <dbReference type="EMBL" id="CAB43668.1"/>
    </source>
</evidence>
<evidence type="ECO:0000256" key="2">
    <source>
        <dbReference type="ARBA" id="ARBA00011738"/>
    </source>
</evidence>
<reference evidence="9" key="3">
    <citation type="submission" date="1999-05" db="EMBL/GenBank/DDBJ databases">
        <authorList>
            <person name="Bevan M."/>
            <person name="Zimmermann W."/>
            <person name="Grueneisen A."/>
            <person name="Wambutt R."/>
            <person name="Bancroft I."/>
            <person name="Mewes H.W."/>
            <person name="Mayer K.F.X."/>
            <person name="Schueller C."/>
        </authorList>
    </citation>
    <scope>NUCLEOTIDE SEQUENCE</scope>
</reference>
<dbReference type="PANTHER" id="PTHR31945:SF84">
    <property type="entry name" value="TRANSCRIPTION FACTOR BHLH27"/>
    <property type="match status" value="1"/>
</dbReference>
<dbReference type="GO" id="GO:0003677">
    <property type="term" value="F:DNA binding"/>
    <property type="evidence" value="ECO:0007669"/>
    <property type="project" value="UniProtKB-KW"/>
</dbReference>
<accession>Q9SZR4</accession>
<feature type="compositionally biased region" description="Low complexity" evidence="7">
    <location>
        <begin position="32"/>
        <end position="47"/>
    </location>
</feature>
<dbReference type="PROSITE" id="PS50888">
    <property type="entry name" value="BHLH"/>
    <property type="match status" value="1"/>
</dbReference>
<keyword evidence="3" id="KW-0805">Transcription regulation</keyword>